<reference evidence="3 4" key="1">
    <citation type="submission" date="2022-04" db="EMBL/GenBank/DDBJ databases">
        <title>Positive selection, recombination, and allopatry shape intraspecific diversity of widespread and dominant cyanobacteria.</title>
        <authorList>
            <person name="Wei J."/>
            <person name="Shu W."/>
            <person name="Hu C."/>
        </authorList>
    </citation>
    <scope>NUCLEOTIDE SEQUENCE [LARGE SCALE GENOMIC DNA]</scope>
    <source>
        <strain evidence="3 4">GB2-A4</strain>
    </source>
</reference>
<dbReference type="EMBL" id="JAMPKM010000009">
    <property type="protein sequence ID" value="MEP0818509.1"/>
    <property type="molecule type" value="Genomic_DNA"/>
</dbReference>
<proteinExistence type="predicted"/>
<keyword evidence="2" id="KW-0732">Signal</keyword>
<feature type="region of interest" description="Disordered" evidence="1">
    <location>
        <begin position="145"/>
        <end position="170"/>
    </location>
</feature>
<evidence type="ECO:0000313" key="3">
    <source>
        <dbReference type="EMBL" id="MEP0818509.1"/>
    </source>
</evidence>
<dbReference type="Proteomes" id="UP001464891">
    <property type="component" value="Unassembled WGS sequence"/>
</dbReference>
<evidence type="ECO:0000256" key="2">
    <source>
        <dbReference type="SAM" id="SignalP"/>
    </source>
</evidence>
<keyword evidence="4" id="KW-1185">Reference proteome</keyword>
<gene>
    <name evidence="3" type="ORF">NC998_15530</name>
</gene>
<organism evidence="3 4">
    <name type="scientific">Trichocoleus desertorum GB2-A4</name>
    <dbReference type="NCBI Taxonomy" id="2933944"/>
    <lineage>
        <taxon>Bacteria</taxon>
        <taxon>Bacillati</taxon>
        <taxon>Cyanobacteriota</taxon>
        <taxon>Cyanophyceae</taxon>
        <taxon>Leptolyngbyales</taxon>
        <taxon>Trichocoleusaceae</taxon>
        <taxon>Trichocoleus</taxon>
    </lineage>
</organism>
<feature type="region of interest" description="Disordered" evidence="1">
    <location>
        <begin position="41"/>
        <end position="68"/>
    </location>
</feature>
<feature type="chain" id="PRO_5046317591" evidence="2">
    <location>
        <begin position="35"/>
        <end position="170"/>
    </location>
</feature>
<evidence type="ECO:0000313" key="4">
    <source>
        <dbReference type="Proteomes" id="UP001464891"/>
    </source>
</evidence>
<sequence>MSQSLSTTDKSTTHKSTRWFALVLTLILTFPLFAACGDSQVTSPQQPPTYNTRNDRQYAPPRNDTRVNQGLNNKQKVAILAGAAALYYLYNQHRNKQAQGPEGQYYLSKNGRVYYRDAQRKVHWVTPPREGIRVPEAEARRYQEFQGYNGRETGRDLRDLAASGEPAPAY</sequence>
<feature type="compositionally biased region" description="Polar residues" evidence="1">
    <location>
        <begin position="41"/>
        <end position="52"/>
    </location>
</feature>
<feature type="signal peptide" evidence="2">
    <location>
        <begin position="1"/>
        <end position="34"/>
    </location>
</feature>
<evidence type="ECO:0000256" key="1">
    <source>
        <dbReference type="SAM" id="MobiDB-lite"/>
    </source>
</evidence>
<comment type="caution">
    <text evidence="3">The sequence shown here is derived from an EMBL/GenBank/DDBJ whole genome shotgun (WGS) entry which is preliminary data.</text>
</comment>
<dbReference type="RefSeq" id="WP_190436682.1">
    <property type="nucleotide sequence ID" value="NZ_JAMPKM010000009.1"/>
</dbReference>
<protein>
    <submittedName>
        <fullName evidence="3">Uncharacterized protein</fullName>
    </submittedName>
</protein>
<accession>A0ABV0JA40</accession>
<name>A0ABV0JA40_9CYAN</name>